<dbReference type="EMBL" id="LSYS01004200">
    <property type="protein sequence ID" value="OPJ80397.1"/>
    <property type="molecule type" value="Genomic_DNA"/>
</dbReference>
<protein>
    <recommendedName>
        <fullName evidence="4">C-type lectin domain-containing protein</fullName>
    </recommendedName>
</protein>
<accession>A0A1V4K922</accession>
<sequence length="377" mass="42418">MGRWLTQTGLSDNQVGWKQALGADKMSWTQDRACDKHRDSPSHLPLGQGEKNRVCDNDGNMEECLDPQYRGASLKPELPGKRRSRRLLGDGRRAIQIVEKTPTPGVIGAGNCLQCHRQSRDREGLCRLDWKEVLPSVMMPWTQDHASSQEELKEALGSQGEGASIHQEMPDKWCTLHTVYVVVLAVLVALVLALAVAVAMLSAGRDGASAAVGLCCPDNWVGYRNVCYYLSREEGSWEWSQERCSSLGASLAVIKRKWEMEFLSHLRGNIDYWVGLRRQDGRPEWVDGSSFNDTKRKSMYFKTATESEQLKYKKVLNSISICQLQLYCTLNARFSQVQQHSSRKWPKTHTRPVWTQCRHGQGAAGDALNFSEGSENC</sequence>
<evidence type="ECO:0000256" key="3">
    <source>
        <dbReference type="SAM" id="Phobius"/>
    </source>
</evidence>
<dbReference type="GO" id="GO:0005886">
    <property type="term" value="C:plasma membrane"/>
    <property type="evidence" value="ECO:0007669"/>
    <property type="project" value="UniProtKB-SubCell"/>
</dbReference>
<proteinExistence type="predicted"/>
<keyword evidence="2" id="KW-0430">Lectin</keyword>
<dbReference type="InterPro" id="IPR016187">
    <property type="entry name" value="CTDL_fold"/>
</dbReference>
<dbReference type="PANTHER" id="PTHR45710">
    <property type="entry name" value="C-TYPE LECTIN DOMAIN-CONTAINING PROTEIN 180"/>
    <property type="match status" value="1"/>
</dbReference>
<dbReference type="InterPro" id="IPR001304">
    <property type="entry name" value="C-type_lectin-like"/>
</dbReference>
<dbReference type="PROSITE" id="PS50041">
    <property type="entry name" value="C_TYPE_LECTIN_2"/>
    <property type="match status" value="1"/>
</dbReference>
<dbReference type="InterPro" id="IPR016186">
    <property type="entry name" value="C-type_lectin-like/link_sf"/>
</dbReference>
<comment type="caution">
    <text evidence="5">The sequence shown here is derived from an EMBL/GenBank/DDBJ whole genome shotgun (WGS) entry which is preliminary data.</text>
</comment>
<keyword evidence="6" id="KW-1185">Reference proteome</keyword>
<evidence type="ECO:0000313" key="6">
    <source>
        <dbReference type="Proteomes" id="UP000190648"/>
    </source>
</evidence>
<dbReference type="PANTHER" id="PTHR45710:SF15">
    <property type="entry name" value="C-TYPE LECTIN DOMAIN FAMILY 2 MEMBER B"/>
    <property type="match status" value="1"/>
</dbReference>
<dbReference type="SUPFAM" id="SSF56436">
    <property type="entry name" value="C-type lectin-like"/>
    <property type="match status" value="1"/>
</dbReference>
<feature type="domain" description="C-type lectin" evidence="4">
    <location>
        <begin position="223"/>
        <end position="292"/>
    </location>
</feature>
<reference evidence="5 6" key="1">
    <citation type="submission" date="2016-02" db="EMBL/GenBank/DDBJ databases">
        <title>Band-tailed pigeon sequencing and assembly.</title>
        <authorList>
            <person name="Soares A.E."/>
            <person name="Novak B.J."/>
            <person name="Rice E.S."/>
            <person name="O'Connell B."/>
            <person name="Chang D."/>
            <person name="Weber S."/>
            <person name="Shapiro B."/>
        </authorList>
    </citation>
    <scope>NUCLEOTIDE SEQUENCE [LARGE SCALE GENOMIC DNA]</scope>
    <source>
        <strain evidence="5">BTP2013</strain>
        <tissue evidence="5">Blood</tissue>
    </source>
</reference>
<evidence type="ECO:0000256" key="1">
    <source>
        <dbReference type="ARBA" id="ARBA00004401"/>
    </source>
</evidence>
<evidence type="ECO:0000259" key="4">
    <source>
        <dbReference type="PROSITE" id="PS50041"/>
    </source>
</evidence>
<gene>
    <name evidence="5" type="ORF">AV530_010722</name>
</gene>
<name>A0A1V4K922_PATFA</name>
<dbReference type="SMART" id="SM00034">
    <property type="entry name" value="CLECT"/>
    <property type="match status" value="1"/>
</dbReference>
<dbReference type="OrthoDB" id="10059571at2759"/>
<comment type="subcellular location">
    <subcellularLocation>
        <location evidence="1">Cell membrane</location>
        <topology evidence="1">Single-pass type II membrane protein</topology>
    </subcellularLocation>
</comment>
<keyword evidence="3" id="KW-1133">Transmembrane helix</keyword>
<feature type="transmembrane region" description="Helical" evidence="3">
    <location>
        <begin position="179"/>
        <end position="201"/>
    </location>
</feature>
<keyword evidence="3" id="KW-0472">Membrane</keyword>
<dbReference type="Gene3D" id="3.10.100.10">
    <property type="entry name" value="Mannose-Binding Protein A, subunit A"/>
    <property type="match status" value="1"/>
</dbReference>
<keyword evidence="3" id="KW-0812">Transmembrane</keyword>
<dbReference type="AlphaFoldDB" id="A0A1V4K922"/>
<evidence type="ECO:0000313" key="5">
    <source>
        <dbReference type="EMBL" id="OPJ80397.1"/>
    </source>
</evidence>
<dbReference type="InterPro" id="IPR050828">
    <property type="entry name" value="C-type_lectin/matrix_domain"/>
</dbReference>
<organism evidence="5 6">
    <name type="scientific">Patagioenas fasciata monilis</name>
    <dbReference type="NCBI Taxonomy" id="372326"/>
    <lineage>
        <taxon>Eukaryota</taxon>
        <taxon>Metazoa</taxon>
        <taxon>Chordata</taxon>
        <taxon>Craniata</taxon>
        <taxon>Vertebrata</taxon>
        <taxon>Euteleostomi</taxon>
        <taxon>Archelosauria</taxon>
        <taxon>Archosauria</taxon>
        <taxon>Dinosauria</taxon>
        <taxon>Saurischia</taxon>
        <taxon>Theropoda</taxon>
        <taxon>Coelurosauria</taxon>
        <taxon>Aves</taxon>
        <taxon>Neognathae</taxon>
        <taxon>Neoaves</taxon>
        <taxon>Columbimorphae</taxon>
        <taxon>Columbiformes</taxon>
        <taxon>Columbidae</taxon>
        <taxon>Patagioenas</taxon>
    </lineage>
</organism>
<dbReference type="GO" id="GO:0030246">
    <property type="term" value="F:carbohydrate binding"/>
    <property type="evidence" value="ECO:0007669"/>
    <property type="project" value="UniProtKB-KW"/>
</dbReference>
<dbReference type="CDD" id="cd03593">
    <property type="entry name" value="CLECT_NK_receptors_like"/>
    <property type="match status" value="1"/>
</dbReference>
<evidence type="ECO:0000256" key="2">
    <source>
        <dbReference type="ARBA" id="ARBA00022734"/>
    </source>
</evidence>
<dbReference type="Pfam" id="PF00059">
    <property type="entry name" value="Lectin_C"/>
    <property type="match status" value="1"/>
</dbReference>
<dbReference type="Proteomes" id="UP000190648">
    <property type="component" value="Unassembled WGS sequence"/>
</dbReference>
<dbReference type="InterPro" id="IPR033992">
    <property type="entry name" value="NKR-like_CTLD"/>
</dbReference>